<comment type="caution">
    <text evidence="2">The sequence shown here is derived from an EMBL/GenBank/DDBJ whole genome shotgun (WGS) entry which is preliminary data.</text>
</comment>
<accession>A0A836CKQ9</accession>
<proteinExistence type="predicted"/>
<name>A0A836CKQ9_9STRA</name>
<dbReference type="Proteomes" id="UP000664859">
    <property type="component" value="Unassembled WGS sequence"/>
</dbReference>
<evidence type="ECO:0000313" key="3">
    <source>
        <dbReference type="Proteomes" id="UP000664859"/>
    </source>
</evidence>
<keyword evidence="3" id="KW-1185">Reference proteome</keyword>
<reference evidence="2" key="1">
    <citation type="submission" date="2021-02" db="EMBL/GenBank/DDBJ databases">
        <title>First Annotated Genome of the Yellow-green Alga Tribonema minus.</title>
        <authorList>
            <person name="Mahan K.M."/>
        </authorList>
    </citation>
    <scope>NUCLEOTIDE SEQUENCE</scope>
    <source>
        <strain evidence="2">UTEX B ZZ1240</strain>
    </source>
</reference>
<evidence type="ECO:0000256" key="1">
    <source>
        <dbReference type="SAM" id="MobiDB-lite"/>
    </source>
</evidence>
<organism evidence="2 3">
    <name type="scientific">Tribonema minus</name>
    <dbReference type="NCBI Taxonomy" id="303371"/>
    <lineage>
        <taxon>Eukaryota</taxon>
        <taxon>Sar</taxon>
        <taxon>Stramenopiles</taxon>
        <taxon>Ochrophyta</taxon>
        <taxon>PX clade</taxon>
        <taxon>Xanthophyceae</taxon>
        <taxon>Tribonematales</taxon>
        <taxon>Tribonemataceae</taxon>
        <taxon>Tribonema</taxon>
    </lineage>
</organism>
<gene>
    <name evidence="2" type="ORF">JKP88DRAFT_253228</name>
</gene>
<feature type="compositionally biased region" description="Pro residues" evidence="1">
    <location>
        <begin position="125"/>
        <end position="179"/>
    </location>
</feature>
<dbReference type="AlphaFoldDB" id="A0A836CKQ9"/>
<protein>
    <submittedName>
        <fullName evidence="2">Uncharacterized protein</fullName>
    </submittedName>
</protein>
<feature type="compositionally biased region" description="Pro residues" evidence="1">
    <location>
        <begin position="20"/>
        <end position="37"/>
    </location>
</feature>
<sequence length="200" mass="21148">MGGGSSGSGPWCHDENRCSPRPPPPPPRLSPPPPPSPLRGVKLPPGPLPPGGGAAATTLPRLARRSSMRDWGSTRTYAAWSALKPALAPEAKRIISNSAQKHHSTTKLLCSILHDRQAADAHAPPNRPRPAHRPPPPPRPPRRPNAPPNRPNSSPPPPPPPPPPAAPANLSPPPPPRPPVEYSRTGPGRSMKLPARRTGR</sequence>
<feature type="region of interest" description="Disordered" evidence="1">
    <location>
        <begin position="1"/>
        <end position="72"/>
    </location>
</feature>
<feature type="region of interest" description="Disordered" evidence="1">
    <location>
        <begin position="94"/>
        <end position="200"/>
    </location>
</feature>
<evidence type="ECO:0000313" key="2">
    <source>
        <dbReference type="EMBL" id="KAG5188888.1"/>
    </source>
</evidence>
<dbReference type="EMBL" id="JAFCMP010000061">
    <property type="protein sequence ID" value="KAG5188888.1"/>
    <property type="molecule type" value="Genomic_DNA"/>
</dbReference>